<protein>
    <recommendedName>
        <fullName evidence="6">Transposase MuDR plant domain-containing protein</fullName>
    </recommendedName>
</protein>
<accession>A0A834W6R4</accession>
<dbReference type="Pfam" id="PF26130">
    <property type="entry name" value="PB1-like"/>
    <property type="match status" value="1"/>
</dbReference>
<feature type="compositionally biased region" description="Basic and acidic residues" evidence="1">
    <location>
        <begin position="235"/>
        <end position="250"/>
    </location>
</feature>
<evidence type="ECO:0000313" key="4">
    <source>
        <dbReference type="EMBL" id="KAF7807921.1"/>
    </source>
</evidence>
<sequence>MLFFCDWANRVWFGSEFGVTWCSSMEFFSVDVHYGGSLEGDPTFSYHGGLSASWENCDIDKWSCCEIKDCLEELGVVDYRALWFRLPGHSLEDGLKPILNDKDSMAMAEIATKNRKVDEDNNEYESEDSALKIRFNDSEEEVDYNGDHGLFDVEVAQAQTVEAQEVEVQAMEQSPLDNGNATQSNHESTVENHGADNRNATETDDAPMEKRNVKKKKVNRKKKADRKTFVQVKKSLLDKEGDGSGHKGLSDDEYESESLASMDSDEENEGLPKDSRFPIFKMLRDMFDYDWEIGTIFLMKDDFKEAIATYAAHTGRDLYFEKSNSKRVRVKCAGKYQGEDCDWEAYAKKLNNEETWQVTTIYGRHSCSKTHDVKLMSSRWLSKKLEKKVRYNPKMTLKDIIDKAQQKWTVNCSMSKASRARKVAREEINGSFTEQFRRLYDFCEEIRSSDPGSNVKLKVQRLPTAGLLPALDELLPGVDQRFCVRHLYNNFRKKFPDLQLKNLMWNAAKATYRQEWERAMLEIREVNEAAYQYLMQIPPRHWRKSAFTPGPKSDQLLNNMCDELKG</sequence>
<comment type="caution">
    <text evidence="4">The sequence shown here is derived from an EMBL/GenBank/DDBJ whole genome shotgun (WGS) entry which is preliminary data.</text>
</comment>
<dbReference type="PANTHER" id="PTHR31973">
    <property type="entry name" value="POLYPROTEIN, PUTATIVE-RELATED"/>
    <property type="match status" value="1"/>
</dbReference>
<feature type="compositionally biased region" description="Basic residues" evidence="1">
    <location>
        <begin position="212"/>
        <end position="225"/>
    </location>
</feature>
<dbReference type="OrthoDB" id="1679378at2759"/>
<evidence type="ECO:0000313" key="5">
    <source>
        <dbReference type="Proteomes" id="UP000634136"/>
    </source>
</evidence>
<dbReference type="PANTHER" id="PTHR31973:SF187">
    <property type="entry name" value="MUTATOR TRANSPOSASE MUDRA PROTEIN"/>
    <property type="match status" value="1"/>
</dbReference>
<feature type="region of interest" description="Disordered" evidence="1">
    <location>
        <begin position="166"/>
        <end position="272"/>
    </location>
</feature>
<feature type="compositionally biased region" description="Polar residues" evidence="1">
    <location>
        <begin position="175"/>
        <end position="187"/>
    </location>
</feature>
<evidence type="ECO:0000259" key="3">
    <source>
        <dbReference type="Pfam" id="PF26130"/>
    </source>
</evidence>
<dbReference type="InterPro" id="IPR004332">
    <property type="entry name" value="Transposase_MuDR"/>
</dbReference>
<dbReference type="Proteomes" id="UP000634136">
    <property type="component" value="Unassembled WGS sequence"/>
</dbReference>
<dbReference type="InterPro" id="IPR058594">
    <property type="entry name" value="PB1-like_dom_pln"/>
</dbReference>
<feature type="domain" description="Transposase MuDR plant" evidence="2">
    <location>
        <begin position="290"/>
        <end position="358"/>
    </location>
</feature>
<dbReference type="EMBL" id="JAAIUW010000012">
    <property type="protein sequence ID" value="KAF7807921.1"/>
    <property type="molecule type" value="Genomic_DNA"/>
</dbReference>
<feature type="domain" description="PB1-like" evidence="3">
    <location>
        <begin position="27"/>
        <end position="117"/>
    </location>
</feature>
<name>A0A834W6R4_9FABA</name>
<keyword evidence="5" id="KW-1185">Reference proteome</keyword>
<gene>
    <name evidence="4" type="ORF">G2W53_040082</name>
</gene>
<dbReference type="Pfam" id="PF03108">
    <property type="entry name" value="DBD_Tnp_Mut"/>
    <property type="match status" value="1"/>
</dbReference>
<organism evidence="4 5">
    <name type="scientific">Senna tora</name>
    <dbReference type="NCBI Taxonomy" id="362788"/>
    <lineage>
        <taxon>Eukaryota</taxon>
        <taxon>Viridiplantae</taxon>
        <taxon>Streptophyta</taxon>
        <taxon>Embryophyta</taxon>
        <taxon>Tracheophyta</taxon>
        <taxon>Spermatophyta</taxon>
        <taxon>Magnoliopsida</taxon>
        <taxon>eudicotyledons</taxon>
        <taxon>Gunneridae</taxon>
        <taxon>Pentapetalae</taxon>
        <taxon>rosids</taxon>
        <taxon>fabids</taxon>
        <taxon>Fabales</taxon>
        <taxon>Fabaceae</taxon>
        <taxon>Caesalpinioideae</taxon>
        <taxon>Cassia clade</taxon>
        <taxon>Senna</taxon>
    </lineage>
</organism>
<evidence type="ECO:0000256" key="1">
    <source>
        <dbReference type="SAM" id="MobiDB-lite"/>
    </source>
</evidence>
<feature type="compositionally biased region" description="Basic and acidic residues" evidence="1">
    <location>
        <begin position="188"/>
        <end position="211"/>
    </location>
</feature>
<evidence type="ECO:0008006" key="6">
    <source>
        <dbReference type="Google" id="ProtNLM"/>
    </source>
</evidence>
<evidence type="ECO:0000259" key="2">
    <source>
        <dbReference type="Pfam" id="PF03108"/>
    </source>
</evidence>
<dbReference type="AlphaFoldDB" id="A0A834W6R4"/>
<reference evidence="4" key="1">
    <citation type="submission" date="2020-09" db="EMBL/GenBank/DDBJ databases">
        <title>Genome-Enabled Discovery of Anthraquinone Biosynthesis in Senna tora.</title>
        <authorList>
            <person name="Kang S.-H."/>
            <person name="Pandey R.P."/>
            <person name="Lee C.-M."/>
            <person name="Sim J.-S."/>
            <person name="Jeong J.-T."/>
            <person name="Choi B.-S."/>
            <person name="Jung M."/>
            <person name="Ginzburg D."/>
            <person name="Zhao K."/>
            <person name="Won S.Y."/>
            <person name="Oh T.-J."/>
            <person name="Yu Y."/>
            <person name="Kim N.-H."/>
            <person name="Lee O.R."/>
            <person name="Lee T.-H."/>
            <person name="Bashyal P."/>
            <person name="Kim T.-S."/>
            <person name="Lee W.-H."/>
            <person name="Kawkins C."/>
            <person name="Kim C.-K."/>
            <person name="Kim J.S."/>
            <person name="Ahn B.O."/>
            <person name="Rhee S.Y."/>
            <person name="Sohng J.K."/>
        </authorList>
    </citation>
    <scope>NUCLEOTIDE SEQUENCE</scope>
    <source>
        <tissue evidence="4">Leaf</tissue>
    </source>
</reference>
<proteinExistence type="predicted"/>